<protein>
    <submittedName>
        <fullName evidence="1">Uncharacterized protein</fullName>
    </submittedName>
</protein>
<gene>
    <name evidence="1" type="ORF">RCOM_0354700</name>
</gene>
<dbReference type="EMBL" id="EQ977094">
    <property type="protein sequence ID" value="EEF26522.1"/>
    <property type="molecule type" value="Genomic_DNA"/>
</dbReference>
<organism evidence="1 2">
    <name type="scientific">Ricinus communis</name>
    <name type="common">Castor bean</name>
    <dbReference type="NCBI Taxonomy" id="3988"/>
    <lineage>
        <taxon>Eukaryota</taxon>
        <taxon>Viridiplantae</taxon>
        <taxon>Streptophyta</taxon>
        <taxon>Embryophyta</taxon>
        <taxon>Tracheophyta</taxon>
        <taxon>Spermatophyta</taxon>
        <taxon>Magnoliopsida</taxon>
        <taxon>eudicotyledons</taxon>
        <taxon>Gunneridae</taxon>
        <taxon>Pentapetalae</taxon>
        <taxon>rosids</taxon>
        <taxon>fabids</taxon>
        <taxon>Malpighiales</taxon>
        <taxon>Euphorbiaceae</taxon>
        <taxon>Acalyphoideae</taxon>
        <taxon>Acalypheae</taxon>
        <taxon>Ricinus</taxon>
    </lineage>
</organism>
<dbReference type="Proteomes" id="UP000008311">
    <property type="component" value="Unassembled WGS sequence"/>
</dbReference>
<name>B9TC93_RICCO</name>
<sequence>MDGAAGEYGRMCDVEQHVAANSQVADFSQPPSRLRLPVQLNEMLLPDESAMSPEQFVLARLMCALAWLVNGRQTSKQDNTDRRNISTLLYMRHCSVIGCAPTLDDALVKRRLVHGDGGII</sequence>
<reference evidence="2" key="1">
    <citation type="journal article" date="2010" name="Nat. Biotechnol.">
        <title>Draft genome sequence of the oilseed species Ricinus communis.</title>
        <authorList>
            <person name="Chan A.P."/>
            <person name="Crabtree J."/>
            <person name="Zhao Q."/>
            <person name="Lorenzi H."/>
            <person name="Orvis J."/>
            <person name="Puiu D."/>
            <person name="Melake-Berhan A."/>
            <person name="Jones K.M."/>
            <person name="Redman J."/>
            <person name="Chen G."/>
            <person name="Cahoon E.B."/>
            <person name="Gedil M."/>
            <person name="Stanke M."/>
            <person name="Haas B.J."/>
            <person name="Wortman J.R."/>
            <person name="Fraser-Liggett C.M."/>
            <person name="Ravel J."/>
            <person name="Rabinowicz P.D."/>
        </authorList>
    </citation>
    <scope>NUCLEOTIDE SEQUENCE [LARGE SCALE GENOMIC DNA]</scope>
    <source>
        <strain evidence="2">cv. Hale</strain>
    </source>
</reference>
<evidence type="ECO:0000313" key="2">
    <source>
        <dbReference type="Proteomes" id="UP000008311"/>
    </source>
</evidence>
<evidence type="ECO:0000313" key="1">
    <source>
        <dbReference type="EMBL" id="EEF26522.1"/>
    </source>
</evidence>
<dbReference type="InParanoid" id="B9TC93"/>
<accession>B9TC93</accession>
<keyword evidence="2" id="KW-1185">Reference proteome</keyword>
<proteinExistence type="predicted"/>
<dbReference type="AlphaFoldDB" id="B9TC93"/>